<dbReference type="OrthoDB" id="9768004at2"/>
<dbReference type="InterPro" id="IPR051043">
    <property type="entry name" value="Sulfatase_Mod_Factor_Kinase"/>
</dbReference>
<keyword evidence="4" id="KW-0503">Monooxygenase</keyword>
<dbReference type="SUPFAM" id="SSF56436">
    <property type="entry name" value="C-type lectin-like"/>
    <property type="match status" value="1"/>
</dbReference>
<dbReference type="InterPro" id="IPR024775">
    <property type="entry name" value="DinB-like"/>
</dbReference>
<evidence type="ECO:0000313" key="8">
    <source>
        <dbReference type="EMBL" id="GHF51258.1"/>
    </source>
</evidence>
<protein>
    <recommendedName>
        <fullName evidence="4">Hercynine oxygenase</fullName>
        <ecNumber evidence="4">1.14.99.50</ecNumber>
    </recommendedName>
    <alternativeName>
        <fullName evidence="4">Gamma-glutamyl hercynylcysteine S-oxide synthase</fullName>
    </alternativeName>
</protein>
<dbReference type="InterPro" id="IPR017806">
    <property type="entry name" value="EgtB"/>
</dbReference>
<sequence>MSDVTEFLTETPSAFRDENAESLREHAARALGRARERSTALTGAVDDEDLVRQHSKLMSPLVWDLAHIGSQEELWLVRDVGGREPLRPDIDDLYDAFQHPRADRPALPLLGPAEARRYVGEVRAKAFEVLEKAPLTGRRLTEAGFAFGMITQHEQQHDETMLATHQLRQGEPVLHAPAAPGRRTGPLPAEVLVPGGPFLMGTSVEPWALDNERPAHEVDVEAFFLDTTPVTNGQYAEFFDSGGYDQRQWWSDAGWEYRTTHDITAPRFWYRQQDGWWRRRFGVHERVPAEQPVVHVSFHEAEAYAAWAGKRLPTEREWEKAARFDPATGRSRRYPWGDEDPGPEHANLGQAHLSPAAVGAYPAGASPLGVHQLIGDVWEWTSSDFSGYPGFAAFPYREYSEVFFGPEYKVLRGGSFGTDTAAVRGTFRNWDYPIRRQIFSGFRCARDARGV</sequence>
<evidence type="ECO:0000256" key="2">
    <source>
        <dbReference type="ARBA" id="ARBA00023004"/>
    </source>
</evidence>
<keyword evidence="4" id="KW-0479">Metal-binding</keyword>
<dbReference type="InterPro" id="IPR034660">
    <property type="entry name" value="DinB/YfiT-like"/>
</dbReference>
<feature type="domain" description="DinB-like" evidence="7">
    <location>
        <begin position="31"/>
        <end position="161"/>
    </location>
</feature>
<feature type="region of interest" description="Disordered" evidence="5">
    <location>
        <begin position="1"/>
        <end position="20"/>
    </location>
</feature>
<dbReference type="InterPro" id="IPR032890">
    <property type="entry name" value="EgtB_Actinobacteria"/>
</dbReference>
<dbReference type="NCBIfam" id="TIGR03440">
    <property type="entry name" value="egtB_TIGR03440"/>
    <property type="match status" value="1"/>
</dbReference>
<feature type="binding site" evidence="4">
    <location>
        <position position="431"/>
    </location>
    <ligand>
        <name>gamma-L-glutamyl-L-cysteine</name>
        <dbReference type="ChEBI" id="CHEBI:58173"/>
    </ligand>
</feature>
<feature type="binding site" evidence="4">
    <location>
        <position position="67"/>
    </location>
    <ligand>
        <name>Fe cation</name>
        <dbReference type="ChEBI" id="CHEBI:24875"/>
    </ligand>
</feature>
<dbReference type="InterPro" id="IPR005532">
    <property type="entry name" value="SUMF_dom"/>
</dbReference>
<organism evidence="8 9">
    <name type="scientific">Amycolatopsis bartoniae</name>
    <dbReference type="NCBI Taxonomy" id="941986"/>
    <lineage>
        <taxon>Bacteria</taxon>
        <taxon>Bacillati</taxon>
        <taxon>Actinomycetota</taxon>
        <taxon>Actinomycetes</taxon>
        <taxon>Pseudonocardiales</taxon>
        <taxon>Pseudonocardiaceae</taxon>
        <taxon>Amycolatopsis</taxon>
    </lineage>
</organism>
<feature type="binding site" evidence="4">
    <location>
        <position position="153"/>
    </location>
    <ligand>
        <name>Fe cation</name>
        <dbReference type="ChEBI" id="CHEBI:24875"/>
    </ligand>
</feature>
<dbReference type="AlphaFoldDB" id="A0A8H9IRY2"/>
<name>A0A8H9IRY2_9PSEU</name>
<comment type="cofactor">
    <cofactor evidence="4">
        <name>Fe(2+)</name>
        <dbReference type="ChEBI" id="CHEBI:29033"/>
    </cofactor>
</comment>
<dbReference type="PANTHER" id="PTHR23150:SF36">
    <property type="entry name" value="HERCYNINE OXYGENASE"/>
    <property type="match status" value="1"/>
</dbReference>
<dbReference type="UniPathway" id="UPA01014"/>
<dbReference type="GO" id="GO:0005506">
    <property type="term" value="F:iron ion binding"/>
    <property type="evidence" value="ECO:0007669"/>
    <property type="project" value="UniProtKB-UniRule"/>
</dbReference>
<proteinExistence type="inferred from homology"/>
<evidence type="ECO:0000256" key="1">
    <source>
        <dbReference type="ARBA" id="ARBA00023002"/>
    </source>
</evidence>
<dbReference type="Pfam" id="PF03781">
    <property type="entry name" value="FGE-sulfatase"/>
    <property type="match status" value="1"/>
</dbReference>
<dbReference type="Pfam" id="PF12867">
    <property type="entry name" value="DinB_2"/>
    <property type="match status" value="1"/>
</dbReference>
<evidence type="ECO:0000256" key="3">
    <source>
        <dbReference type="ARBA" id="ARBA00037882"/>
    </source>
</evidence>
<dbReference type="GO" id="GO:0044875">
    <property type="term" value="F:gamma-glutamyl hercynylcysteine sulfoxide synthase activity"/>
    <property type="evidence" value="ECO:0007669"/>
    <property type="project" value="UniProtKB-EC"/>
</dbReference>
<dbReference type="SUPFAM" id="SSF109854">
    <property type="entry name" value="DinB/YfiT-like putative metalloenzymes"/>
    <property type="match status" value="1"/>
</dbReference>
<evidence type="ECO:0000256" key="4">
    <source>
        <dbReference type="HAMAP-Rule" id="MF_02035"/>
    </source>
</evidence>
<dbReference type="RefSeq" id="WP_145937882.1">
    <property type="nucleotide sequence ID" value="NZ_BNAV01000003.1"/>
</dbReference>
<gene>
    <name evidence="4 8" type="primary">egtB</name>
    <name evidence="8" type="ORF">GCM10017566_25480</name>
</gene>
<dbReference type="InterPro" id="IPR042095">
    <property type="entry name" value="SUMF_sf"/>
</dbReference>
<dbReference type="InterPro" id="IPR016187">
    <property type="entry name" value="CTDL_fold"/>
</dbReference>
<keyword evidence="1 4" id="KW-0560">Oxidoreductase</keyword>
<comment type="similarity">
    <text evidence="4">Belongs to the EgtB family.</text>
</comment>
<comment type="function">
    <text evidence="4">Catalyzes the oxidative sulfurization of hercynine (N-alpha,N-alpha,N-alpha-trimethyl-L-histidine) into hercynyl-gamma-L-glutamyl-L-cysteine sulfoxide, a step in the biosynthesis pathway of ergothioneine.</text>
</comment>
<dbReference type="Gene3D" id="3.90.1580.10">
    <property type="entry name" value="paralog of FGE (formylglycine-generating enzyme)"/>
    <property type="match status" value="1"/>
</dbReference>
<reference evidence="8" key="2">
    <citation type="submission" date="2020-09" db="EMBL/GenBank/DDBJ databases">
        <authorList>
            <person name="Sun Q."/>
            <person name="Zhou Y."/>
        </authorList>
    </citation>
    <scope>NUCLEOTIDE SEQUENCE</scope>
    <source>
        <strain evidence="8">CGMCC 4.7679</strain>
    </source>
</reference>
<comment type="caution">
    <text evidence="8">The sequence shown here is derived from an EMBL/GenBank/DDBJ whole genome shotgun (WGS) entry which is preliminary data.</text>
</comment>
<feature type="binding site" evidence="4">
    <location>
        <position position="435"/>
    </location>
    <ligand>
        <name>gamma-L-glutamyl-L-cysteine</name>
        <dbReference type="ChEBI" id="CHEBI:58173"/>
    </ligand>
</feature>
<feature type="binding site" evidence="4">
    <location>
        <position position="157"/>
    </location>
    <ligand>
        <name>Fe cation</name>
        <dbReference type="ChEBI" id="CHEBI:24875"/>
    </ligand>
</feature>
<dbReference type="Proteomes" id="UP000658656">
    <property type="component" value="Unassembled WGS sequence"/>
</dbReference>
<comment type="pathway">
    <text evidence="3 4">Amino-acid biosynthesis; ergothioneine biosynthesis.</text>
</comment>
<accession>A0A8H9IRY2</accession>
<dbReference type="EMBL" id="BNAV01000003">
    <property type="protein sequence ID" value="GHF51258.1"/>
    <property type="molecule type" value="Genomic_DNA"/>
</dbReference>
<dbReference type="HAMAP" id="MF_02035">
    <property type="entry name" value="EgtB"/>
    <property type="match status" value="1"/>
</dbReference>
<evidence type="ECO:0000259" key="7">
    <source>
        <dbReference type="Pfam" id="PF12867"/>
    </source>
</evidence>
<evidence type="ECO:0000256" key="5">
    <source>
        <dbReference type="SAM" id="MobiDB-lite"/>
    </source>
</evidence>
<reference evidence="8" key="1">
    <citation type="journal article" date="2014" name="Int. J. Syst. Evol. Microbiol.">
        <title>Complete genome sequence of Corynebacterium casei LMG S-19264T (=DSM 44701T), isolated from a smear-ripened cheese.</title>
        <authorList>
            <consortium name="US DOE Joint Genome Institute (JGI-PGF)"/>
            <person name="Walter F."/>
            <person name="Albersmeier A."/>
            <person name="Kalinowski J."/>
            <person name="Ruckert C."/>
        </authorList>
    </citation>
    <scope>NUCLEOTIDE SEQUENCE</scope>
    <source>
        <strain evidence="8">CGMCC 4.7679</strain>
    </source>
</reference>
<feature type="domain" description="Sulfatase-modifying factor enzyme-like" evidence="6">
    <location>
        <begin position="187"/>
        <end position="446"/>
    </location>
</feature>
<evidence type="ECO:0000313" key="9">
    <source>
        <dbReference type="Proteomes" id="UP000658656"/>
    </source>
</evidence>
<keyword evidence="9" id="KW-1185">Reference proteome</keyword>
<evidence type="ECO:0000259" key="6">
    <source>
        <dbReference type="Pfam" id="PF03781"/>
    </source>
</evidence>
<dbReference type="EC" id="1.14.99.50" evidence="4"/>
<dbReference type="PANTHER" id="PTHR23150">
    <property type="entry name" value="SULFATASE MODIFYING FACTOR 1, 2"/>
    <property type="match status" value="1"/>
</dbReference>
<dbReference type="Gene3D" id="1.20.120.450">
    <property type="entry name" value="dinb family like domain"/>
    <property type="match status" value="1"/>
</dbReference>
<comment type="catalytic activity">
    <reaction evidence="4">
        <text>gamma-L-glutamyl-L-cysteine + hercynine + O2 = gamma-L-glutamyl-hercynylcysteine S-oxide + H2O</text>
        <dbReference type="Rhea" id="RHEA:42672"/>
        <dbReference type="ChEBI" id="CHEBI:15377"/>
        <dbReference type="ChEBI" id="CHEBI:15379"/>
        <dbReference type="ChEBI" id="CHEBI:15781"/>
        <dbReference type="ChEBI" id="CHEBI:58173"/>
        <dbReference type="ChEBI" id="CHEBI:82703"/>
        <dbReference type="EC" id="1.14.99.50"/>
    </reaction>
</comment>
<feature type="binding site" evidence="4">
    <location>
        <begin position="101"/>
        <end position="104"/>
    </location>
    <ligand>
        <name>gamma-L-glutamyl-L-cysteine</name>
        <dbReference type="ChEBI" id="CHEBI:58173"/>
    </ligand>
</feature>
<keyword evidence="2 4" id="KW-0408">Iron</keyword>